<proteinExistence type="inferred from homology"/>
<evidence type="ECO:0000256" key="1">
    <source>
        <dbReference type="ARBA" id="ARBA00004430"/>
    </source>
</evidence>
<keyword evidence="8" id="KW-0966">Cell projection</keyword>
<sequence length="209" mass="23242">MGMRLELEGYCPATIARRDGLLLPAETAHGQVLYDGRLYGFVSAAGLQDFMRDPQRVLDGVLAAARKKPELINLVSLDAHFPHNVLRRYLAGLGGPGHPADATADAGCQTPTHMVEQHIDPRYDWNEWSLRRKALQLANLHTKRTHSTQTVQSHFRREAESQVYLPRAGVTQTGVERGTRPARHMLFLAGLRGHPDQESAAVRADIDLQ</sequence>
<keyword evidence="4" id="KW-0963">Cytoplasm</keyword>
<dbReference type="GO" id="GO:0003356">
    <property type="term" value="P:regulation of cilium beat frequency"/>
    <property type="evidence" value="ECO:0007669"/>
    <property type="project" value="TreeGrafter"/>
</dbReference>
<evidence type="ECO:0000256" key="4">
    <source>
        <dbReference type="ARBA" id="ARBA00022490"/>
    </source>
</evidence>
<evidence type="ECO:0000256" key="6">
    <source>
        <dbReference type="ARBA" id="ARBA00023069"/>
    </source>
</evidence>
<evidence type="ECO:0000256" key="2">
    <source>
        <dbReference type="ARBA" id="ARBA00010500"/>
    </source>
</evidence>
<dbReference type="GO" id="GO:0005930">
    <property type="term" value="C:axoneme"/>
    <property type="evidence" value="ECO:0007669"/>
    <property type="project" value="UniProtKB-SubCell"/>
</dbReference>
<dbReference type="Pfam" id="PF12018">
    <property type="entry name" value="FAP206"/>
    <property type="match status" value="1"/>
</dbReference>
<dbReference type="GO" id="GO:0030030">
    <property type="term" value="P:cell projection organization"/>
    <property type="evidence" value="ECO:0007669"/>
    <property type="project" value="UniProtKB-KW"/>
</dbReference>
<evidence type="ECO:0000256" key="3">
    <source>
        <dbReference type="ARBA" id="ARBA00021602"/>
    </source>
</evidence>
<name>A0A7S0QPW8_9CRYP</name>
<comment type="subcellular location">
    <subcellularLocation>
        <location evidence="1">Cytoplasm</location>
        <location evidence="1">Cytoskeleton</location>
        <location evidence="1">Cilium axoneme</location>
    </subcellularLocation>
</comment>
<keyword evidence="6" id="KW-0969">Cilium</keyword>
<organism evidence="9">
    <name type="scientific">Cryptomonas curvata</name>
    <dbReference type="NCBI Taxonomy" id="233186"/>
    <lineage>
        <taxon>Eukaryota</taxon>
        <taxon>Cryptophyceae</taxon>
        <taxon>Cryptomonadales</taxon>
        <taxon>Cryptomonadaceae</taxon>
        <taxon>Cryptomonas</taxon>
    </lineage>
</organism>
<dbReference type="InterPro" id="IPR021897">
    <property type="entry name" value="FAP206"/>
</dbReference>
<keyword evidence="5" id="KW-0970">Cilium biogenesis/degradation</keyword>
<comment type="similarity">
    <text evidence="2">Belongs to the CFAP206 family.</text>
</comment>
<evidence type="ECO:0000256" key="5">
    <source>
        <dbReference type="ARBA" id="ARBA00022794"/>
    </source>
</evidence>
<evidence type="ECO:0000256" key="7">
    <source>
        <dbReference type="ARBA" id="ARBA00023212"/>
    </source>
</evidence>
<dbReference type="AlphaFoldDB" id="A0A7S0QPW8"/>
<reference evidence="9" key="1">
    <citation type="submission" date="2021-01" db="EMBL/GenBank/DDBJ databases">
        <authorList>
            <person name="Corre E."/>
            <person name="Pelletier E."/>
            <person name="Niang G."/>
            <person name="Scheremetjew M."/>
            <person name="Finn R."/>
            <person name="Kale V."/>
            <person name="Holt S."/>
            <person name="Cochrane G."/>
            <person name="Meng A."/>
            <person name="Brown T."/>
            <person name="Cohen L."/>
        </authorList>
    </citation>
    <scope>NUCLEOTIDE SEQUENCE</scope>
    <source>
        <strain evidence="9">CCAP979/52</strain>
    </source>
</reference>
<dbReference type="PANTHER" id="PTHR21442:SF0">
    <property type="entry name" value="CILIA- AND FLAGELLA-ASSOCIATED PROTEIN 206"/>
    <property type="match status" value="1"/>
</dbReference>
<dbReference type="GO" id="GO:0036064">
    <property type="term" value="C:ciliary basal body"/>
    <property type="evidence" value="ECO:0007669"/>
    <property type="project" value="TreeGrafter"/>
</dbReference>
<evidence type="ECO:0000256" key="8">
    <source>
        <dbReference type="ARBA" id="ARBA00023273"/>
    </source>
</evidence>
<accession>A0A7S0QPW8</accession>
<evidence type="ECO:0000313" key="9">
    <source>
        <dbReference type="EMBL" id="CAD8642311.1"/>
    </source>
</evidence>
<keyword evidence="7" id="KW-0206">Cytoskeleton</keyword>
<dbReference type="EMBL" id="HBEZ01036427">
    <property type="protein sequence ID" value="CAD8642311.1"/>
    <property type="molecule type" value="Transcribed_RNA"/>
</dbReference>
<dbReference type="PANTHER" id="PTHR21442">
    <property type="entry name" value="CILIA- AND FLAGELLA-ASSOCIATED PROTEIN 206"/>
    <property type="match status" value="1"/>
</dbReference>
<protein>
    <recommendedName>
        <fullName evidence="3">Cilia- and flagella-associated protein 206</fullName>
    </recommendedName>
</protein>
<gene>
    <name evidence="9" type="ORF">CCUR1050_LOCUS19995</name>
</gene>